<dbReference type="Proteomes" id="UP000001979">
    <property type="component" value="Chromosome"/>
</dbReference>
<dbReference type="RefSeq" id="WP_011499649.1">
    <property type="nucleotide sequence ID" value="NC_007955.1"/>
</dbReference>
<dbReference type="KEGG" id="mbu:Mbur_1601"/>
<dbReference type="HOGENOM" id="CLU_496629_0_0_2"/>
<reference evidence="2" key="1">
    <citation type="journal article" date="2009" name="ISME J.">
        <title>The genome sequence of the psychrophilic archaeon, Methanococcoides burtonii: the role of genome evolution in cold adaptation.</title>
        <authorList>
            <person name="Allen M.A."/>
            <person name="Lauro F.M."/>
            <person name="Williams T.J."/>
            <person name="Burg D."/>
            <person name="Siddiqui K.S."/>
            <person name="De Francisci D."/>
            <person name="Chong K.W."/>
            <person name="Pilak O."/>
            <person name="Chew H.H."/>
            <person name="De Maere M.Z."/>
            <person name="Ting L."/>
            <person name="Katrib M."/>
            <person name="Ng C."/>
            <person name="Sowers K.R."/>
            <person name="Galperin M.Y."/>
            <person name="Anderson I.J."/>
            <person name="Ivanova N."/>
            <person name="Dalin E."/>
            <person name="Martinez M."/>
            <person name="Lapidus A."/>
            <person name="Hauser L."/>
            <person name="Land M."/>
            <person name="Thomas T."/>
            <person name="Cavicchioli R."/>
        </authorList>
    </citation>
    <scope>NUCLEOTIDE SEQUENCE [LARGE SCALE GENOMIC DNA]</scope>
    <source>
        <strain evidence="2">DSM 6242 / NBRC 107633 / OCM 468 / ACE-M</strain>
    </source>
</reference>
<protein>
    <submittedName>
        <fullName evidence="1">Uncharacterized protein</fullName>
    </submittedName>
</protein>
<evidence type="ECO:0000313" key="1">
    <source>
        <dbReference type="EMBL" id="ABE52505.1"/>
    </source>
</evidence>
<dbReference type="EMBL" id="CP000300">
    <property type="protein sequence ID" value="ABE52505.1"/>
    <property type="molecule type" value="Genomic_DNA"/>
</dbReference>
<evidence type="ECO:0000313" key="2">
    <source>
        <dbReference type="Proteomes" id="UP000001979"/>
    </source>
</evidence>
<proteinExistence type="predicted"/>
<accession>Q12VM1</accession>
<gene>
    <name evidence="1" type="ordered locus">Mbur_1601</name>
</gene>
<dbReference type="AlphaFoldDB" id="Q12VM1"/>
<dbReference type="GeneID" id="3998688"/>
<name>Q12VM1_METBU</name>
<dbReference type="STRING" id="259564.Mbur_1601"/>
<keyword evidence="2" id="KW-1185">Reference proteome</keyword>
<organism evidence="1 2">
    <name type="scientific">Methanococcoides burtonii (strain DSM 6242 / NBRC 107633 / OCM 468 / ACE-M)</name>
    <dbReference type="NCBI Taxonomy" id="259564"/>
    <lineage>
        <taxon>Archaea</taxon>
        <taxon>Methanobacteriati</taxon>
        <taxon>Methanobacteriota</taxon>
        <taxon>Stenosarchaea group</taxon>
        <taxon>Methanomicrobia</taxon>
        <taxon>Methanosarcinales</taxon>
        <taxon>Methanosarcinaceae</taxon>
        <taxon>Methanococcoides</taxon>
    </lineage>
</organism>
<sequence length="548" mass="64498">MKTISSNRIQYKKPHLDEYLGDYNDKLATILVNNFSLKYLSSATINRLEAQTKFYELLEKYIQICEMLDSDKEFCVNISKEDQILYSILKKQYGQRITGKGTHYFLKLKLLFLPRLIHSFSTILFSSIVSRFKQIDEKKYDSIIRTYFDYRSVDENGHLKDQYFGELINDLKKSSKLLIVYKMLRCKDLLKFIKMKSYGFDAVALEYFLNIITISRAFIYFLQSNIELKDDLKYRGHDCSKLLQLFLNEDYLTLKGLGVFIEKEVAIKMFDLHPRNILLPYENQTWEKIYPYMKNILHQDAKITGYQHTGVSYKLLNYFPSKVEKHLFVFPDKLVTVGAIIKNLLQEQANYPSEIVVGGALRFSKHFSKYGDIEVKCPDKVINKKIVYAFSYDITKYTKIIDMLTDIFGNTEIVVLLKFHPDYVEEDILKSFKDRLPNNFVASGTKSWIEIFQIVDLVLYDDNSIAFEGIIHGVKTFSIADTEQIYDITRKFGFDSWKENVNEKDLIVIKDQLINGNFDKMFDVTDIHSYINMYFTKYNTEDHFNTFL</sequence>